<dbReference type="Pfam" id="PF02720">
    <property type="entry name" value="DUF222"/>
    <property type="match status" value="1"/>
</dbReference>
<proteinExistence type="predicted"/>
<dbReference type="Proteomes" id="UP000218620">
    <property type="component" value="Unassembled WGS sequence"/>
</dbReference>
<feature type="compositionally biased region" description="Low complexity" evidence="2">
    <location>
        <begin position="500"/>
        <end position="513"/>
    </location>
</feature>
<feature type="coiled-coil region" evidence="1">
    <location>
        <begin position="163"/>
        <end position="194"/>
    </location>
</feature>
<evidence type="ECO:0000256" key="2">
    <source>
        <dbReference type="SAM" id="MobiDB-lite"/>
    </source>
</evidence>
<dbReference type="RefSeq" id="WP_096178952.1">
    <property type="nucleotide sequence ID" value="NZ_NRGQ01000026.1"/>
</dbReference>
<feature type="compositionally biased region" description="Basic and acidic residues" evidence="2">
    <location>
        <begin position="485"/>
        <end position="496"/>
    </location>
</feature>
<evidence type="ECO:0000256" key="1">
    <source>
        <dbReference type="SAM" id="Coils"/>
    </source>
</evidence>
<dbReference type="CDD" id="cd00085">
    <property type="entry name" value="HNHc"/>
    <property type="match status" value="1"/>
</dbReference>
<feature type="region of interest" description="Disordered" evidence="2">
    <location>
        <begin position="530"/>
        <end position="575"/>
    </location>
</feature>
<evidence type="ECO:0000313" key="4">
    <source>
        <dbReference type="EMBL" id="PCC41887.1"/>
    </source>
</evidence>
<dbReference type="SMART" id="SM00507">
    <property type="entry name" value="HNHc"/>
    <property type="match status" value="1"/>
</dbReference>
<dbReference type="InterPro" id="IPR003615">
    <property type="entry name" value="HNH_nuc"/>
</dbReference>
<gene>
    <name evidence="4" type="ORF">CIK65_16455</name>
</gene>
<feature type="region of interest" description="Disordered" evidence="2">
    <location>
        <begin position="448"/>
        <end position="517"/>
    </location>
</feature>
<keyword evidence="4" id="KW-0540">Nuclease</keyword>
<name>A0A2A3YRG2_BREAU</name>
<organism evidence="4">
    <name type="scientific">Brevibacterium aurantiacum</name>
    <dbReference type="NCBI Taxonomy" id="273384"/>
    <lineage>
        <taxon>Bacteria</taxon>
        <taxon>Bacillati</taxon>
        <taxon>Actinomycetota</taxon>
        <taxon>Actinomycetes</taxon>
        <taxon>Micrococcales</taxon>
        <taxon>Brevibacteriaceae</taxon>
        <taxon>Brevibacterium</taxon>
    </lineage>
</organism>
<feature type="compositionally biased region" description="Basic and acidic residues" evidence="2">
    <location>
        <begin position="565"/>
        <end position="575"/>
    </location>
</feature>
<dbReference type="GO" id="GO:0004519">
    <property type="term" value="F:endonuclease activity"/>
    <property type="evidence" value="ECO:0007669"/>
    <property type="project" value="UniProtKB-KW"/>
</dbReference>
<feature type="domain" description="HNH nuclease" evidence="3">
    <location>
        <begin position="334"/>
        <end position="384"/>
    </location>
</feature>
<accession>A0A2A3YRG2</accession>
<reference evidence="4" key="1">
    <citation type="journal article" date="2017" name="Elife">
        <title>Extensive horizontal gene transfer in cheese-associated bacteria.</title>
        <authorList>
            <person name="Bonham K.S."/>
            <person name="Wolfe B.E."/>
            <person name="Dutton R.J."/>
        </authorList>
    </citation>
    <scope>NUCLEOTIDE SEQUENCE [LARGE SCALE GENOMIC DNA]</scope>
    <source>
        <strain evidence="4">962_8</strain>
    </source>
</reference>
<comment type="caution">
    <text evidence="4">The sequence shown here is derived from an EMBL/GenBank/DDBJ whole genome shotgun (WGS) entry which is preliminary data.</text>
</comment>
<feature type="region of interest" description="Disordered" evidence="2">
    <location>
        <begin position="405"/>
        <end position="435"/>
    </location>
</feature>
<feature type="compositionally biased region" description="Basic residues" evidence="2">
    <location>
        <begin position="536"/>
        <end position="554"/>
    </location>
</feature>
<keyword evidence="4" id="KW-0255">Endonuclease</keyword>
<dbReference type="AlphaFoldDB" id="A0A2A3YRG2"/>
<dbReference type="EMBL" id="NRGQ01000026">
    <property type="protein sequence ID" value="PCC41887.1"/>
    <property type="molecule type" value="Genomic_DNA"/>
</dbReference>
<keyword evidence="1" id="KW-0175">Coiled coil</keyword>
<protein>
    <submittedName>
        <fullName evidence="4">HNH endonuclease</fullName>
    </submittedName>
</protein>
<sequence length="575" mass="61789">MDAIPVPETPPADHDLIAEIDRFASMLRGTATAVTESAALARVGALESLKATIASVQSTEAVAFEAARRRRDALNQVPDRDCGTHAAEEIALAKKVSPGTGRKFLSTSRAIVGELPNTFKALSSGDISEDKARIMVDETACLPTADRRKVDSRMKSSLEPSGLRSLRTEARALAEEMNDEAAAERVKKATANRRVTMTPLEDGMGRVSAILPIQQAVAVYEGLREAADSVLAAGTAKGRRHSQLMADTLVERLTGQADAEAVPTEVHLVIEAESLFSDGMVPAWLPGFGPLPAKTARSFIAANEAEIFIRRMFTQVTDGQLVGMESRSRTFTGRLRQMVVYRDDVCRTPWCDARIKHADHAEGYASGGATSWENGSGLCAACNYAKEHPGWTHEATAQGLKVTTPSGLDYETATPPFVRRMKYPRPGTAPPDANAADDWRLQLAGLLEPQRDPPEADSDSDSDSESGDVDGREIELPYLPISASEARKFVDAKPEEDPVAEPAAEPESAPAGESLECEIAEVVDPLLIPPTVSLRYRPRSRRPGRSLSSGRRRVPAASTGSAVEEGLREGMLDAG</sequence>
<keyword evidence="4" id="KW-0378">Hydrolase</keyword>
<dbReference type="InterPro" id="IPR003870">
    <property type="entry name" value="DUF222"/>
</dbReference>
<evidence type="ECO:0000259" key="3">
    <source>
        <dbReference type="SMART" id="SM00507"/>
    </source>
</evidence>
<feature type="compositionally biased region" description="Acidic residues" evidence="2">
    <location>
        <begin position="455"/>
        <end position="468"/>
    </location>
</feature>